<gene>
    <name evidence="3" type="ORF">O0S09_09885</name>
</gene>
<feature type="non-terminal residue" evidence="3">
    <location>
        <position position="1077"/>
    </location>
</feature>
<dbReference type="InterPro" id="IPR013783">
    <property type="entry name" value="Ig-like_fold"/>
</dbReference>
<sequence length="1077" mass="108724">ITGEMTILGAGHTIWRGGEGFFLINVTSGTLTLGSGSTENTLTIHGQNDKFSSVKNTYGSIYVSGSGSSLVMKNGVTLTNTTLMGNTAPYTGRGSAVTVQNWAAFTMEGGLITQNTAGRAAVNIVDNASFLMSGGEISGNTATDSGGAVYNYCGTFTMSGGKISGNTATKQGGGVFNWGTFTMTDGEISGNTATSSSGGVYNYRGTFTMSGGEISGNTATVNKAGANGGGGVGNYDLFILSGGKISGNSGRNGAAIMIPSDSAVFQMTGGEISGNAPFSTTGSTIALTNAIGATVSLTGGSVIDNIGSGLVCDREKTTVIVGGSILFSNNTGGPHLSFSNGGTLYLTGGTFKKGEHGSSALDMKNANIYLSGPVTFDTDLPFDVLSSNGVLTIDGDFTGSIKSFKLEDEALDDKDFIKIDSEKTSQKPSEIINRFALSDTNKWTLVADDSTNTIKTVLNKPVALSGAENVTVKWINATIANVSIRLDPNANDATDVQVKLGGKTSQTLTGTFTKGSTISGLQITGLTAGSTYSVTADLKNTDISNNAFTYTDILAGVTAPEPCTVTITGEGGAEIPSTGILLPQANSMTFSVLVKDKDGNILKDEPVIWSRAGTYTTEDAKTATTITLIGGNSAGTDTLTATAVNNNAVSGTATITVTSEKPTTLSIEADKTTIALGDTVHLTVVATDNGGKQFAGYDVAWSGSATATSKTGAVAAFTPTSAGSYSMTATVTSPSLTAEKTITVVGKPTITTNPNSATYTKGQTGAAPLTVSAAAPGSGTLTYQWQTSTDPTFGADVTDLETSETCTPAVTTAGTFYYRANVTYTESDFTTYTHSTAAKITVLEPIADSITLSPSETSITIETGQTATFTAAAWNNTLSAELPDAVIVWSVENGGASASIVQTGNQVTITGTSAGTAVISATSGSIAASVIATVTGSAATHVITATAGAGGSISPNGAVTVVEGHSQTFTITPASGYTIAAVTVDGTSFGTISSYTFQNVAGAHTIAATFREQPHSGSSDSGSGSTDSGSVSATGQASFGTTTGVTDISFAKGTSGTVTINTKPTGVTAPANSYTVV</sequence>
<organism evidence="3 4">
    <name type="scientific">Methanocorpusculum vombati</name>
    <dbReference type="NCBI Taxonomy" id="3002864"/>
    <lineage>
        <taxon>Archaea</taxon>
        <taxon>Methanobacteriati</taxon>
        <taxon>Methanobacteriota</taxon>
        <taxon>Stenosarchaea group</taxon>
        <taxon>Methanomicrobia</taxon>
        <taxon>Methanomicrobiales</taxon>
        <taxon>Methanocorpusculaceae</taxon>
        <taxon>Methanocorpusculum</taxon>
    </lineage>
</organism>
<name>A0ABT4IPK4_9EURY</name>
<dbReference type="RefSeq" id="WP_425438246.1">
    <property type="nucleotide sequence ID" value="NZ_JAPTGC010000035.1"/>
</dbReference>
<protein>
    <recommendedName>
        <fullName evidence="2">BIG2 domain-containing protein</fullName>
    </recommendedName>
</protein>
<evidence type="ECO:0000259" key="2">
    <source>
        <dbReference type="SMART" id="SM00635"/>
    </source>
</evidence>
<dbReference type="Proteomes" id="UP001141336">
    <property type="component" value="Unassembled WGS sequence"/>
</dbReference>
<evidence type="ECO:0000313" key="4">
    <source>
        <dbReference type="Proteomes" id="UP001141336"/>
    </source>
</evidence>
<dbReference type="Gene3D" id="2.160.20.20">
    <property type="match status" value="1"/>
</dbReference>
<feature type="non-terminal residue" evidence="3">
    <location>
        <position position="1"/>
    </location>
</feature>
<dbReference type="SMART" id="SM00635">
    <property type="entry name" value="BID_2"/>
    <property type="match status" value="1"/>
</dbReference>
<comment type="caution">
    <text evidence="3">The sequence shown here is derived from an EMBL/GenBank/DDBJ whole genome shotgun (WGS) entry which is preliminary data.</text>
</comment>
<feature type="compositionally biased region" description="Low complexity" evidence="1">
    <location>
        <begin position="1016"/>
        <end position="1035"/>
    </location>
</feature>
<proteinExistence type="predicted"/>
<reference evidence="3" key="1">
    <citation type="submission" date="2022-12" db="EMBL/GenBank/DDBJ databases">
        <title>Isolation and characterisation of novel Methanocorpusculum spp. from native Australian herbivores indicates the genus is ancestrally host-associated.</title>
        <authorList>
            <person name="Volmer J.G."/>
            <person name="Soo R.M."/>
            <person name="Evans P.N."/>
            <person name="Hoedt E.C."/>
            <person name="Astorga Alsina A.L."/>
            <person name="Woodcroft B.J."/>
            <person name="Tyson G.W."/>
            <person name="Hugenholtz P."/>
            <person name="Morrison M."/>
        </authorList>
    </citation>
    <scope>NUCLEOTIDE SEQUENCE</scope>
    <source>
        <strain evidence="3">CW153</strain>
    </source>
</reference>
<dbReference type="Gene3D" id="2.60.40.10">
    <property type="entry name" value="Immunoglobulins"/>
    <property type="match status" value="1"/>
</dbReference>
<accession>A0ABT4IPK4</accession>
<evidence type="ECO:0000256" key="1">
    <source>
        <dbReference type="SAM" id="MobiDB-lite"/>
    </source>
</evidence>
<keyword evidence="4" id="KW-1185">Reference proteome</keyword>
<evidence type="ECO:0000313" key="3">
    <source>
        <dbReference type="EMBL" id="MCZ0863549.1"/>
    </source>
</evidence>
<dbReference type="Gene3D" id="2.60.40.1080">
    <property type="match status" value="1"/>
</dbReference>
<dbReference type="EMBL" id="JAPTGC010000035">
    <property type="protein sequence ID" value="MCZ0863549.1"/>
    <property type="molecule type" value="Genomic_DNA"/>
</dbReference>
<dbReference type="InterPro" id="IPR012332">
    <property type="entry name" value="Autotransporter_pectin_lyase_C"/>
</dbReference>
<feature type="region of interest" description="Disordered" evidence="1">
    <location>
        <begin position="1012"/>
        <end position="1037"/>
    </location>
</feature>
<dbReference type="InterPro" id="IPR003343">
    <property type="entry name" value="Big_2"/>
</dbReference>
<feature type="domain" description="BIG2" evidence="2">
    <location>
        <begin position="846"/>
        <end position="933"/>
    </location>
</feature>